<accession>E0VAP7</accession>
<evidence type="ECO:0000256" key="3">
    <source>
        <dbReference type="SAM" id="SignalP"/>
    </source>
</evidence>
<dbReference type="CTD" id="8232582"/>
<reference evidence="6" key="1">
    <citation type="submission" date="2007-04" db="EMBL/GenBank/DDBJ databases">
        <title>Annotation of Pediculus humanus corporis strain USDA.</title>
        <authorList>
            <person name="Kirkness E."/>
            <person name="Hannick L."/>
            <person name="Hass B."/>
            <person name="Bruggner R."/>
            <person name="Lawson D."/>
            <person name="Bidwell S."/>
            <person name="Joardar V."/>
            <person name="Caler E."/>
            <person name="Walenz B."/>
            <person name="Inman J."/>
            <person name="Schobel S."/>
            <person name="Galinsky K."/>
            <person name="Amedeo P."/>
            <person name="Strausberg R."/>
        </authorList>
    </citation>
    <scope>NUCLEOTIDE SEQUENCE</scope>
    <source>
        <strain evidence="6">USDA</strain>
    </source>
</reference>
<dbReference type="PANTHER" id="PTHR11139:SF119">
    <property type="entry name" value="SERINE_THREONINE-PROTEIN KINASE SMG1"/>
    <property type="match status" value="1"/>
</dbReference>
<dbReference type="EMBL" id="AAZO01000492">
    <property type="status" value="NOT_ANNOTATED_CDS"/>
    <property type="molecule type" value="Genomic_DNA"/>
</dbReference>
<evidence type="ECO:0000256" key="2">
    <source>
        <dbReference type="SAM" id="MobiDB-lite"/>
    </source>
</evidence>
<feature type="domain" description="FATC" evidence="5">
    <location>
        <begin position="1167"/>
        <end position="1199"/>
    </location>
</feature>
<dbReference type="OrthoDB" id="10065496at2759"/>
<protein>
    <submittedName>
        <fullName evidence="6 7">Uncharacterized protein</fullName>
    </submittedName>
</protein>
<dbReference type="InterPro" id="IPR050517">
    <property type="entry name" value="DDR_Repair_Kinase"/>
</dbReference>
<evidence type="ECO:0000259" key="5">
    <source>
        <dbReference type="PROSITE" id="PS51190"/>
    </source>
</evidence>
<dbReference type="RefSeq" id="XP_002423191.1">
    <property type="nucleotide sequence ID" value="XM_002423146.1"/>
</dbReference>
<dbReference type="VEuPathDB" id="VectorBase:PHUM042160"/>
<feature type="coiled-coil region" evidence="1">
    <location>
        <begin position="117"/>
        <end position="147"/>
    </location>
</feature>
<dbReference type="PANTHER" id="PTHR11139">
    <property type="entry name" value="ATAXIA TELANGIECTASIA MUTATED ATM -RELATED"/>
    <property type="match status" value="1"/>
</dbReference>
<dbReference type="GeneID" id="8232582"/>
<dbReference type="STRING" id="121224.E0VAP7"/>
<dbReference type="HOGENOM" id="CLU_005150_0_0_1"/>
<dbReference type="GO" id="GO:0016242">
    <property type="term" value="P:negative regulation of macroautophagy"/>
    <property type="evidence" value="ECO:0007669"/>
    <property type="project" value="TreeGrafter"/>
</dbReference>
<dbReference type="EMBL" id="DS235012">
    <property type="protein sequence ID" value="EEB10453.1"/>
    <property type="molecule type" value="Genomic_DNA"/>
</dbReference>
<reference evidence="7" key="3">
    <citation type="submission" date="2021-02" db="UniProtKB">
        <authorList>
            <consortium name="EnsemblMetazoa"/>
        </authorList>
    </citation>
    <scope>IDENTIFICATION</scope>
    <source>
        <strain evidence="7">USDA</strain>
    </source>
</reference>
<evidence type="ECO:0000259" key="4">
    <source>
        <dbReference type="PROSITE" id="PS50290"/>
    </source>
</evidence>
<evidence type="ECO:0000313" key="6">
    <source>
        <dbReference type="EMBL" id="EEB10453.1"/>
    </source>
</evidence>
<sequence length="1199" mass="135778">MVFVVVVVVLVVVGQFRIACEHVLKIVKKGRDTLLPLLEAFVYDPLIDWTPGSETGYTGAVYGGGEAILKEAKQSRKALEREVTKAMFVVRVTEMKAEWLENRDQIINVIPKVVKHLKEYLKKCQELKEAEENLADSHQQMALVKEAEAQGHKHPLFHLASRCSVLLRAKGARNATMKLLKDKIEDYNKDINNYMAALSYVKGEMLSHWIKQLSTKLYPDSFQTFDLVKEFLQTAGQSNMVTQCDQTESEVGQLDKQQRQITRNCVDLLGEYAGLIALYPSSFENHRSFKYKMWTQRLIDNMNVEVCRSVMSEFQKTYGVERPNCQVTAKQIMAYTFSLQGAITEAQNKLSKCLERMQSEGLPEARVKYEQSYQEIKERIVEFAKSDKKSGLAVELVTLTGLCAINRRFIQMEVAAKSAEEELVGMRLKEGQGWLEEMYVVSGLINDMTSQLPTQSAVTNSNADTTVESVIGCLKKAHNIFHSLLELNYNFHSIILPEALKWMQTEHPDMLSMVEELDDIVKGSGVTLDELQKQLKLHLRCLIMGMKSPHSDVQATVSLLRMRFEMLLQRPCTDATKSPGQMLLMGFNGLFEKLQVERSQLTSTLCALSTPPSWKKVDQLREANMLTALVLNEATRSVTEDIFLVKRIQTMQEFFQLCNQAGKAFRGVGAPVVHDDERLNKPIRRFTAEYVSRTMLGVTSQTLAISLCFLLERLGLNVTGEIEDRDVSLDGKMPLEDLCRRAIDVSLHKNLTTNHAVSQASSLSNALQGVYRQKEKAALIMQNADSKNFCLTRLQVLLTAHSWYHEDILQESFTTNLTTLNRSSFMTKVRKSSSSLMLLQPKLREARELQKTLIGNVEQRLKWAAGANPAVHEVMAAFESSVKQLDKRLDEDQALATVVANTCASILRHEALRTRTSEALSNDEAMQKIIEQCEESCAWLAGCTEYVSPAEESLLQLMTPDYANDPKRLQKLEAKISENIESMKSGISMLGESLVASKQNYELKLHKLKQLLSNYHSLMTEVRHLLKSMARYDEFSCSGLPQFFEKYRSFSEEIGSLGKQLSVPDVEHSTYEIENAISVLQGLPEKIVEIYDELIGFANEKSFKENANNGGLNKRQSALGQEVLPKSTNRDPRTGKGTSVQERNAYAMNVWRRIQMKLEGRDPDPGRRCTVHEQIDYIIREATSMDNLALLYEGWTPWV</sequence>
<dbReference type="GO" id="GO:0031932">
    <property type="term" value="C:TORC2 complex"/>
    <property type="evidence" value="ECO:0007669"/>
    <property type="project" value="TreeGrafter"/>
</dbReference>
<keyword evidence="8" id="KW-1185">Reference proteome</keyword>
<dbReference type="GO" id="GO:0005737">
    <property type="term" value="C:cytoplasm"/>
    <property type="evidence" value="ECO:0007669"/>
    <property type="project" value="TreeGrafter"/>
</dbReference>
<dbReference type="GO" id="GO:0031929">
    <property type="term" value="P:TOR signaling"/>
    <property type="evidence" value="ECO:0007669"/>
    <property type="project" value="TreeGrafter"/>
</dbReference>
<name>E0VAP7_PEDHC</name>
<feature type="chain" id="PRO_5014570021" evidence="3">
    <location>
        <begin position="20"/>
        <end position="1199"/>
    </location>
</feature>
<feature type="region of interest" description="Disordered" evidence="2">
    <location>
        <begin position="1108"/>
        <end position="1142"/>
    </location>
</feature>
<dbReference type="GO" id="GO:0005634">
    <property type="term" value="C:nucleus"/>
    <property type="evidence" value="ECO:0007669"/>
    <property type="project" value="TreeGrafter"/>
</dbReference>
<dbReference type="InterPro" id="IPR000403">
    <property type="entry name" value="PI3/4_kinase_cat_dom"/>
</dbReference>
<dbReference type="AlphaFoldDB" id="E0VAP7"/>
<dbReference type="Pfam" id="PF02260">
    <property type="entry name" value="FATC"/>
    <property type="match status" value="1"/>
</dbReference>
<dbReference type="SMART" id="SM01343">
    <property type="entry name" value="FATC"/>
    <property type="match status" value="1"/>
</dbReference>
<dbReference type="EnsemblMetazoa" id="PHUM042160-RA">
    <property type="protein sequence ID" value="PHUM042160-PA"/>
    <property type="gene ID" value="PHUM042160"/>
</dbReference>
<dbReference type="OMA" id="CDQLEDE"/>
<organism>
    <name type="scientific">Pediculus humanus subsp. corporis</name>
    <name type="common">Body louse</name>
    <dbReference type="NCBI Taxonomy" id="121224"/>
    <lineage>
        <taxon>Eukaryota</taxon>
        <taxon>Metazoa</taxon>
        <taxon>Ecdysozoa</taxon>
        <taxon>Arthropoda</taxon>
        <taxon>Hexapoda</taxon>
        <taxon>Insecta</taxon>
        <taxon>Pterygota</taxon>
        <taxon>Neoptera</taxon>
        <taxon>Paraneoptera</taxon>
        <taxon>Psocodea</taxon>
        <taxon>Troctomorpha</taxon>
        <taxon>Phthiraptera</taxon>
        <taxon>Anoplura</taxon>
        <taxon>Pediculidae</taxon>
        <taxon>Pediculus</taxon>
    </lineage>
</organism>
<gene>
    <name evidence="7" type="primary">8232582</name>
    <name evidence="6" type="ORF">Phum_PHUM042160</name>
</gene>
<dbReference type="InParanoid" id="E0VAP7"/>
<evidence type="ECO:0000256" key="1">
    <source>
        <dbReference type="SAM" id="Coils"/>
    </source>
</evidence>
<feature type="compositionally biased region" description="Polar residues" evidence="2">
    <location>
        <begin position="1108"/>
        <end position="1119"/>
    </location>
</feature>
<dbReference type="KEGG" id="phu:Phum_PHUM042160"/>
<evidence type="ECO:0000313" key="8">
    <source>
        <dbReference type="Proteomes" id="UP000009046"/>
    </source>
</evidence>
<feature type="domain" description="PI3K/PI4K catalytic" evidence="4">
    <location>
        <begin position="1"/>
        <end position="87"/>
    </location>
</feature>
<dbReference type="InterPro" id="IPR003152">
    <property type="entry name" value="FATC_dom"/>
</dbReference>
<dbReference type="Proteomes" id="UP000009046">
    <property type="component" value="Unassembled WGS sequence"/>
</dbReference>
<keyword evidence="1" id="KW-0175">Coiled coil</keyword>
<dbReference type="PROSITE" id="PS50290">
    <property type="entry name" value="PI3_4_KINASE_3"/>
    <property type="match status" value="1"/>
</dbReference>
<dbReference type="PROSITE" id="PS51190">
    <property type="entry name" value="FATC"/>
    <property type="match status" value="1"/>
</dbReference>
<feature type="signal peptide" evidence="3">
    <location>
        <begin position="1"/>
        <end position="19"/>
    </location>
</feature>
<proteinExistence type="predicted"/>
<dbReference type="eggNOG" id="KOG0891">
    <property type="taxonomic scope" value="Eukaryota"/>
</dbReference>
<dbReference type="GO" id="GO:0031931">
    <property type="term" value="C:TORC1 complex"/>
    <property type="evidence" value="ECO:0007669"/>
    <property type="project" value="TreeGrafter"/>
</dbReference>
<keyword evidence="3" id="KW-0732">Signal</keyword>
<evidence type="ECO:0000313" key="7">
    <source>
        <dbReference type="EnsemblMetazoa" id="PHUM042160-PA"/>
    </source>
</evidence>
<dbReference type="GO" id="GO:0004674">
    <property type="term" value="F:protein serine/threonine kinase activity"/>
    <property type="evidence" value="ECO:0007669"/>
    <property type="project" value="TreeGrafter"/>
</dbReference>
<reference evidence="6" key="2">
    <citation type="submission" date="2007-04" db="EMBL/GenBank/DDBJ databases">
        <title>The genome of the human body louse.</title>
        <authorList>
            <consortium name="The Human Body Louse Genome Consortium"/>
            <person name="Kirkness E."/>
            <person name="Walenz B."/>
            <person name="Hass B."/>
            <person name="Bruggner R."/>
            <person name="Strausberg R."/>
        </authorList>
    </citation>
    <scope>NUCLEOTIDE SEQUENCE</scope>
    <source>
        <strain evidence="6">USDA</strain>
    </source>
</reference>